<evidence type="ECO:0000313" key="1">
    <source>
        <dbReference type="EMBL" id="OLF04612.1"/>
    </source>
</evidence>
<dbReference type="EMBL" id="MSIF01000041">
    <property type="protein sequence ID" value="OLF04612.1"/>
    <property type="molecule type" value="Genomic_DNA"/>
</dbReference>
<accession>A0A7Z0WE49</accession>
<keyword evidence="2" id="KW-1185">Reference proteome</keyword>
<dbReference type="Gene3D" id="1.20.5.340">
    <property type="match status" value="1"/>
</dbReference>
<sequence length="142" mass="15885">MAQLDLQRMVTRNTNDIAALYELSTETNDNVKSLKSLTTTIDQRLTNLETLHHQFAADTGERLRSIERTVNAVAAQLSTLTTTIGDLSARQTTTERHVIELKEVFTGFESRTSTLEGRVDGLVTRMDRVETTVDTREDGKAD</sequence>
<dbReference type="AlphaFoldDB" id="A0A7Z0WE49"/>
<dbReference type="SUPFAM" id="SSF57997">
    <property type="entry name" value="Tropomyosin"/>
    <property type="match status" value="1"/>
</dbReference>
<organism evidence="1 2">
    <name type="scientific">Actinophytocola xinjiangensis</name>
    <dbReference type="NCBI Taxonomy" id="485602"/>
    <lineage>
        <taxon>Bacteria</taxon>
        <taxon>Bacillati</taxon>
        <taxon>Actinomycetota</taxon>
        <taxon>Actinomycetes</taxon>
        <taxon>Pseudonocardiales</taxon>
        <taxon>Pseudonocardiaceae</taxon>
    </lineage>
</organism>
<proteinExistence type="predicted"/>
<dbReference type="Proteomes" id="UP000185696">
    <property type="component" value="Unassembled WGS sequence"/>
</dbReference>
<gene>
    <name evidence="1" type="ORF">BLA60_40155</name>
</gene>
<comment type="caution">
    <text evidence="1">The sequence shown here is derived from an EMBL/GenBank/DDBJ whole genome shotgun (WGS) entry which is preliminary data.</text>
</comment>
<reference evidence="1 2" key="1">
    <citation type="submission" date="2016-12" db="EMBL/GenBank/DDBJ databases">
        <title>The draft genome sequence of Actinophytocola xinjiangensis.</title>
        <authorList>
            <person name="Wang W."/>
            <person name="Yuan L."/>
        </authorList>
    </citation>
    <scope>NUCLEOTIDE SEQUENCE [LARGE SCALE GENOMIC DNA]</scope>
    <source>
        <strain evidence="1 2">CGMCC 4.4663</strain>
    </source>
</reference>
<dbReference type="RefSeq" id="WP_075138340.1">
    <property type="nucleotide sequence ID" value="NZ_MSIF01000041.1"/>
</dbReference>
<protein>
    <submittedName>
        <fullName evidence="1">Uncharacterized protein</fullName>
    </submittedName>
</protein>
<evidence type="ECO:0000313" key="2">
    <source>
        <dbReference type="Proteomes" id="UP000185696"/>
    </source>
</evidence>
<name>A0A7Z0WE49_9PSEU</name>